<feature type="region of interest" description="Disordered" evidence="1">
    <location>
        <begin position="56"/>
        <end position="89"/>
    </location>
</feature>
<proteinExistence type="predicted"/>
<protein>
    <submittedName>
        <fullName evidence="2">Uncharacterized protein</fullName>
    </submittedName>
</protein>
<feature type="region of interest" description="Disordered" evidence="1">
    <location>
        <begin position="1"/>
        <end position="23"/>
    </location>
</feature>
<reference evidence="2 3" key="1">
    <citation type="submission" date="2019-02" db="EMBL/GenBank/DDBJ databases">
        <title>Genome sequencing of the rare red list fungi Phlebia centrifuga.</title>
        <authorList>
            <person name="Buettner E."/>
            <person name="Kellner H."/>
        </authorList>
    </citation>
    <scope>NUCLEOTIDE SEQUENCE [LARGE SCALE GENOMIC DNA]</scope>
    <source>
        <strain evidence="2 3">DSM 108282</strain>
    </source>
</reference>
<evidence type="ECO:0000313" key="3">
    <source>
        <dbReference type="Proteomes" id="UP000309038"/>
    </source>
</evidence>
<dbReference type="Proteomes" id="UP000309038">
    <property type="component" value="Unassembled WGS sequence"/>
</dbReference>
<dbReference type="EMBL" id="SGPJ01000043">
    <property type="protein sequence ID" value="THH00671.1"/>
    <property type="molecule type" value="Genomic_DNA"/>
</dbReference>
<accession>A0A4S4KQW6</accession>
<name>A0A4S4KQW6_9APHY</name>
<gene>
    <name evidence="2" type="ORF">EW026_g1884</name>
</gene>
<dbReference type="AlphaFoldDB" id="A0A4S4KQW6"/>
<sequence length="178" mass="20146">MNQTISSVQVHEPREASVMDLSPTLEEYPYPTSLHRSSCLQPDPLPMRTLRPLRRSSSRIQRWVQDQQKRHSGGESVMDGVTPDDDRPSVASGCHPWLAYPRMSVPLFSSGGRLGDGDDQSTVESYVLVDEEELDTTPNDDEPHDALQVVTEILYFHNRYRKITKPLPLLNIPAYACK</sequence>
<evidence type="ECO:0000256" key="1">
    <source>
        <dbReference type="SAM" id="MobiDB-lite"/>
    </source>
</evidence>
<organism evidence="2 3">
    <name type="scientific">Hermanssonia centrifuga</name>
    <dbReference type="NCBI Taxonomy" id="98765"/>
    <lineage>
        <taxon>Eukaryota</taxon>
        <taxon>Fungi</taxon>
        <taxon>Dikarya</taxon>
        <taxon>Basidiomycota</taxon>
        <taxon>Agaricomycotina</taxon>
        <taxon>Agaricomycetes</taxon>
        <taxon>Polyporales</taxon>
        <taxon>Meruliaceae</taxon>
        <taxon>Hermanssonia</taxon>
    </lineage>
</organism>
<evidence type="ECO:0000313" key="2">
    <source>
        <dbReference type="EMBL" id="THH00671.1"/>
    </source>
</evidence>
<keyword evidence="3" id="KW-1185">Reference proteome</keyword>
<comment type="caution">
    <text evidence="2">The sequence shown here is derived from an EMBL/GenBank/DDBJ whole genome shotgun (WGS) entry which is preliminary data.</text>
</comment>